<dbReference type="GO" id="GO:0008168">
    <property type="term" value="F:methyltransferase activity"/>
    <property type="evidence" value="ECO:0007669"/>
    <property type="project" value="UniProtKB-KW"/>
</dbReference>
<dbReference type="OrthoDB" id="5489421at2"/>
<dbReference type="PANTHER" id="PTHR47739">
    <property type="entry name" value="TRNA1(VAL) (ADENINE(37)-N6)-METHYLTRANSFERASE"/>
    <property type="match status" value="1"/>
</dbReference>
<name>A0A0D0QEV3_9RHOB</name>
<dbReference type="Pfam" id="PF05175">
    <property type="entry name" value="MTS"/>
    <property type="match status" value="1"/>
</dbReference>
<dbReference type="AlphaFoldDB" id="A0A0D0QEV3"/>
<evidence type="ECO:0000259" key="3">
    <source>
        <dbReference type="Pfam" id="PF05175"/>
    </source>
</evidence>
<keyword evidence="4" id="KW-0808">Transferase</keyword>
<dbReference type="SUPFAM" id="SSF53335">
    <property type="entry name" value="S-adenosyl-L-methionine-dependent methyltransferases"/>
    <property type="match status" value="1"/>
</dbReference>
<evidence type="ECO:0000256" key="1">
    <source>
        <dbReference type="ARBA" id="ARBA00022603"/>
    </source>
</evidence>
<dbReference type="PANTHER" id="PTHR47739:SF1">
    <property type="entry name" value="TRNA1(VAL) (ADENINE(37)-N6)-METHYLTRANSFERASE"/>
    <property type="match status" value="1"/>
</dbReference>
<sequence>MTSTSDAETTCDAFLGGRVTALQPRAGYRAGVDAVFLASAVRAVPGDTVLELGCGVGVAALCLMARVPGLEVTGVELHPAMAALARVNAEGRPFEVVEADVSALPGGVTSRRFAQVMMNPPYYDRRASRASGHAGREAAHGGGPPLAEWIAVASRRLAPGGRLTLIQRIDRLPEAMVALDGRLGSVEVAPLAGRAGRQPGRFLLTARKGGRGAFVLHPPFVLHDGPRHRDDSEDYGAAARAILREGATFPWAPGPATRRKA</sequence>
<comment type="caution">
    <text evidence="4">The sequence shown here is derived from an EMBL/GenBank/DDBJ whole genome shotgun (WGS) entry which is preliminary data.</text>
</comment>
<dbReference type="InterPro" id="IPR029063">
    <property type="entry name" value="SAM-dependent_MTases_sf"/>
</dbReference>
<dbReference type="Gene3D" id="3.40.50.150">
    <property type="entry name" value="Vaccinia Virus protein VP39"/>
    <property type="match status" value="1"/>
</dbReference>
<gene>
    <name evidence="4" type="ORF">Wenmar_00236</name>
</gene>
<dbReference type="InterPro" id="IPR050210">
    <property type="entry name" value="tRNA_Adenine-N(6)_MTase"/>
</dbReference>
<reference evidence="4 5" key="1">
    <citation type="submission" date="2013-01" db="EMBL/GenBank/DDBJ databases">
        <authorList>
            <person name="Fiebig A."/>
            <person name="Goeker M."/>
            <person name="Klenk H.-P.P."/>
        </authorList>
    </citation>
    <scope>NUCLEOTIDE SEQUENCE [LARGE SCALE GENOMIC DNA]</scope>
    <source>
        <strain evidence="4 5">DSM 24838</strain>
    </source>
</reference>
<dbReference type="Proteomes" id="UP000035100">
    <property type="component" value="Unassembled WGS sequence"/>
</dbReference>
<feature type="domain" description="Methyltransferase small" evidence="3">
    <location>
        <begin position="36"/>
        <end position="187"/>
    </location>
</feature>
<dbReference type="RefSeq" id="WP_018304368.1">
    <property type="nucleotide sequence ID" value="NZ_KB902313.1"/>
</dbReference>
<keyword evidence="1 4" id="KW-0489">Methyltransferase</keyword>
<accession>A0A0D0QEV3</accession>
<proteinExistence type="predicted"/>
<dbReference type="STRING" id="1123501.Wenmar_00236"/>
<evidence type="ECO:0000313" key="4">
    <source>
        <dbReference type="EMBL" id="KIQ70862.1"/>
    </source>
</evidence>
<evidence type="ECO:0000313" key="5">
    <source>
        <dbReference type="Proteomes" id="UP000035100"/>
    </source>
</evidence>
<protein>
    <submittedName>
        <fullName evidence="4">Putative O-methyltransferase</fullName>
    </submittedName>
</protein>
<dbReference type="EMBL" id="AONG01000003">
    <property type="protein sequence ID" value="KIQ70862.1"/>
    <property type="molecule type" value="Genomic_DNA"/>
</dbReference>
<evidence type="ECO:0000256" key="2">
    <source>
        <dbReference type="ARBA" id="ARBA00022691"/>
    </source>
</evidence>
<dbReference type="InterPro" id="IPR007848">
    <property type="entry name" value="Small_mtfrase_dom"/>
</dbReference>
<dbReference type="eggNOG" id="COG4123">
    <property type="taxonomic scope" value="Bacteria"/>
</dbReference>
<keyword evidence="5" id="KW-1185">Reference proteome</keyword>
<dbReference type="CDD" id="cd02440">
    <property type="entry name" value="AdoMet_MTases"/>
    <property type="match status" value="1"/>
</dbReference>
<dbReference type="GO" id="GO:0032259">
    <property type="term" value="P:methylation"/>
    <property type="evidence" value="ECO:0007669"/>
    <property type="project" value="UniProtKB-KW"/>
</dbReference>
<organism evidence="4 5">
    <name type="scientific">Wenxinia marina DSM 24838</name>
    <dbReference type="NCBI Taxonomy" id="1123501"/>
    <lineage>
        <taxon>Bacteria</taxon>
        <taxon>Pseudomonadati</taxon>
        <taxon>Pseudomonadota</taxon>
        <taxon>Alphaproteobacteria</taxon>
        <taxon>Rhodobacterales</taxon>
        <taxon>Roseobacteraceae</taxon>
        <taxon>Wenxinia</taxon>
    </lineage>
</organism>
<keyword evidence="2" id="KW-0949">S-adenosyl-L-methionine</keyword>